<dbReference type="SUPFAM" id="SSF49785">
    <property type="entry name" value="Galactose-binding domain-like"/>
    <property type="match status" value="1"/>
</dbReference>
<gene>
    <name evidence="9" type="ORF">N6H18_01320</name>
</gene>
<dbReference type="SUPFAM" id="SSF56988">
    <property type="entry name" value="Anthrax protective antigen"/>
    <property type="match status" value="1"/>
</dbReference>
<evidence type="ECO:0000256" key="4">
    <source>
        <dbReference type="ARBA" id="ARBA00022723"/>
    </source>
</evidence>
<dbReference type="InterPro" id="IPR012334">
    <property type="entry name" value="Pectin_lyas_fold"/>
</dbReference>
<dbReference type="PROSITE" id="PS51820">
    <property type="entry name" value="PA14"/>
    <property type="match status" value="1"/>
</dbReference>
<dbReference type="InterPro" id="IPR026444">
    <property type="entry name" value="Secre_tail"/>
</dbReference>
<dbReference type="InterPro" id="IPR035992">
    <property type="entry name" value="Ricin_B-like_lectins"/>
</dbReference>
<keyword evidence="10" id="KW-1185">Reference proteome</keyword>
<dbReference type="CDD" id="cd00161">
    <property type="entry name" value="beta-trefoil_Ricin-like"/>
    <property type="match status" value="1"/>
</dbReference>
<keyword evidence="6" id="KW-0106">Calcium</keyword>
<evidence type="ECO:0000256" key="7">
    <source>
        <dbReference type="ARBA" id="ARBA00023157"/>
    </source>
</evidence>
<feature type="domain" description="PA14" evidence="8">
    <location>
        <begin position="503"/>
        <end position="644"/>
    </location>
</feature>
<evidence type="ECO:0000256" key="6">
    <source>
        <dbReference type="ARBA" id="ARBA00022837"/>
    </source>
</evidence>
<dbReference type="Pfam" id="PF22633">
    <property type="entry name" value="F5_F8_type_C_2"/>
    <property type="match status" value="1"/>
</dbReference>
<dbReference type="PANTHER" id="PTHR45713">
    <property type="entry name" value="FTP DOMAIN-CONTAINING PROTEIN"/>
    <property type="match status" value="1"/>
</dbReference>
<keyword evidence="7" id="KW-1015">Disulfide bond</keyword>
<dbReference type="SUPFAM" id="SSF50370">
    <property type="entry name" value="Ricin B-like lectins"/>
    <property type="match status" value="1"/>
</dbReference>
<dbReference type="NCBIfam" id="TIGR04183">
    <property type="entry name" value="Por_Secre_tail"/>
    <property type="match status" value="1"/>
</dbReference>
<keyword evidence="5" id="KW-0430">Lectin</keyword>
<dbReference type="InterPro" id="IPR000772">
    <property type="entry name" value="Ricin_B_lectin"/>
</dbReference>
<proteinExistence type="inferred from homology"/>
<dbReference type="PANTHER" id="PTHR45713:SF6">
    <property type="entry name" value="F5_8 TYPE C DOMAIN-CONTAINING PROTEIN"/>
    <property type="match status" value="1"/>
</dbReference>
<accession>A0ABY6CRY4</accession>
<name>A0ABY6CRY4_9BACT</name>
<keyword evidence="4" id="KW-0479">Metal-binding</keyword>
<dbReference type="Proteomes" id="UP001065174">
    <property type="component" value="Chromosome"/>
</dbReference>
<dbReference type="EMBL" id="CP106679">
    <property type="protein sequence ID" value="UXP32609.1"/>
    <property type="molecule type" value="Genomic_DNA"/>
</dbReference>
<dbReference type="InterPro" id="IPR037524">
    <property type="entry name" value="PA14/GLEYA"/>
</dbReference>
<dbReference type="InterPro" id="IPR006585">
    <property type="entry name" value="FTP1"/>
</dbReference>
<evidence type="ECO:0000259" key="8">
    <source>
        <dbReference type="PROSITE" id="PS51820"/>
    </source>
</evidence>
<evidence type="ECO:0000256" key="5">
    <source>
        <dbReference type="ARBA" id="ARBA00022734"/>
    </source>
</evidence>
<comment type="similarity">
    <text evidence="2">Belongs to the fucolectin family.</text>
</comment>
<dbReference type="SMART" id="SM00758">
    <property type="entry name" value="PA14"/>
    <property type="match status" value="1"/>
</dbReference>
<evidence type="ECO:0000313" key="9">
    <source>
        <dbReference type="EMBL" id="UXP32609.1"/>
    </source>
</evidence>
<dbReference type="InterPro" id="IPR008979">
    <property type="entry name" value="Galactose-bd-like_sf"/>
</dbReference>
<dbReference type="SMART" id="SM00607">
    <property type="entry name" value="FTP"/>
    <property type="match status" value="1"/>
</dbReference>
<dbReference type="Pfam" id="PF07691">
    <property type="entry name" value="PA14"/>
    <property type="match status" value="1"/>
</dbReference>
<dbReference type="Pfam" id="PF14200">
    <property type="entry name" value="RicinB_lectin_2"/>
    <property type="match status" value="1"/>
</dbReference>
<dbReference type="InterPro" id="IPR051941">
    <property type="entry name" value="BG_Antigen-Binding_Lectin"/>
</dbReference>
<dbReference type="InterPro" id="IPR011658">
    <property type="entry name" value="PA14_dom"/>
</dbReference>
<dbReference type="Gene3D" id="2.80.10.50">
    <property type="match status" value="1"/>
</dbReference>
<protein>
    <submittedName>
        <fullName evidence="9">RICIN domain-containing protein</fullName>
    </submittedName>
</protein>
<evidence type="ECO:0000256" key="2">
    <source>
        <dbReference type="ARBA" id="ARBA00010147"/>
    </source>
</evidence>
<organism evidence="9 10">
    <name type="scientific">Reichenbachiella agarivorans</name>
    <dbReference type="NCBI Taxonomy" id="2979464"/>
    <lineage>
        <taxon>Bacteria</taxon>
        <taxon>Pseudomonadati</taxon>
        <taxon>Bacteroidota</taxon>
        <taxon>Cytophagia</taxon>
        <taxon>Cytophagales</taxon>
        <taxon>Reichenbachiellaceae</taxon>
        <taxon>Reichenbachiella</taxon>
    </lineage>
</organism>
<dbReference type="SUPFAM" id="SSF51126">
    <property type="entry name" value="Pectin lyase-like"/>
    <property type="match status" value="1"/>
</dbReference>
<dbReference type="InterPro" id="IPR011050">
    <property type="entry name" value="Pectin_lyase_fold/virulence"/>
</dbReference>
<reference evidence="9" key="1">
    <citation type="submission" date="2022-09" db="EMBL/GenBank/DDBJ databases">
        <title>Comparative genomics and taxonomic characterization of three novel marine species of genus Reichenbachiella exhibiting antioxidant and polysaccharide degradation activities.</title>
        <authorList>
            <person name="Muhammad N."/>
            <person name="Lee Y.-J."/>
            <person name="Ko J."/>
            <person name="Kim S.-G."/>
        </authorList>
    </citation>
    <scope>NUCLEOTIDE SEQUENCE</scope>
    <source>
        <strain evidence="9">BKB1-1</strain>
    </source>
</reference>
<evidence type="ECO:0000256" key="3">
    <source>
        <dbReference type="ARBA" id="ARBA00011233"/>
    </source>
</evidence>
<dbReference type="RefSeq" id="WP_262310044.1">
    <property type="nucleotide sequence ID" value="NZ_CP106679.1"/>
</dbReference>
<dbReference type="Pfam" id="PF18962">
    <property type="entry name" value="Por_Secre_tail"/>
    <property type="match status" value="1"/>
</dbReference>
<dbReference type="Gene3D" id="2.60.120.260">
    <property type="entry name" value="Galactose-binding domain-like"/>
    <property type="match status" value="1"/>
</dbReference>
<comment type="function">
    <text evidence="1">Acts as a defensive agent. Recognizes blood group fucosylated oligosaccharides including A, B, H and Lewis B-type antigens. Does not recognize Lewis A antigen and has low affinity for monovalent haptens.</text>
</comment>
<dbReference type="Gene3D" id="2.160.20.10">
    <property type="entry name" value="Single-stranded right-handed beta-helix, Pectin lyase-like"/>
    <property type="match status" value="1"/>
</dbReference>
<evidence type="ECO:0000256" key="1">
    <source>
        <dbReference type="ARBA" id="ARBA00002219"/>
    </source>
</evidence>
<dbReference type="PROSITE" id="PS50231">
    <property type="entry name" value="RICIN_B_LECTIN"/>
    <property type="match status" value="1"/>
</dbReference>
<comment type="subunit">
    <text evidence="3">Homotrimer.</text>
</comment>
<dbReference type="Gene3D" id="3.90.182.10">
    <property type="entry name" value="Toxin - Anthrax Protective Antigen,domain 1"/>
    <property type="match status" value="1"/>
</dbReference>
<sequence length="1021" mass="110378">MKRKIYHSISTTIKATIREIGLFLVLITLGASLNAQTVVQSLSELQPYLKESNVHVKLAPGTYTVTAEDVANKLFESQTYTESNNSYFKVLLLVSGNGSTYDFTDVTIKVKTEVFRAYGNYDVYEVQITGNNNVLKNLTLFDDGSVDDNPTSGAVNIVIDGASNRVEGFHVTSTGSFPYGYGDAFGKGGSGNVIGHKKHSTCLVRGESNHVKNCTFIHRTYGHCIFMQAANNPLIEGCYVEGEVRSTDDMLAEEGTGSPADLVDFMTTWGYRLPPGHMMSLGEEGIRAYNAGETVIDGVHYSRGTSNVTVLNCTVKNMRGGITLAHATGSKYVEGCTIIGCEQGYALASGSVVNCKADAAYGPVYQSTYDNDRNFNADITIIPPVDPYYNGSKCVAYIGGSGHRVVLRGNEADVNPELKIQMGGYLQNQRFLSGEPSSQNYHTARDMTIYNLSGYEMDLPSASYNVTGITCGLITDEGTDNDVTVVTCEEACVNEPGVTPPSYATSGINYSLYEGDWDALPDFGSLSPALSGWSADLNVAATDDLSTYALVFDGFITIAEEGSYDFYISSDDASRLTIDGIEVINHSPATFEEVTGSICLEAGDHLINIAYVEKNSNETFTVAYEGSTVAKTTNLALLGIPDDAIVNLAYRGNATQSSIAYDGAPIRAVDGNTSGVFADNSVSHTNANSSYPWWQVDLGGSYAIGEIKIFNRTDCCSERLANFNVSVLESSGIIKYSQTVASLSQATLSINAEGAIGSIIRIQINGTGTLALAEVEVYEGTPSVGGGEFQMVKRSASLYAINGGAEVQAGDAISLLKHANHENLTWTEIDRGDGYFSYQKYGTEYCLHGGTENIEEQNVTLIECAESDVNQQWLKIGAGDGYYRLQKRGNNMVIDAGNGRSDGAKVFLGSLDVTDQNQQWKFESADLDNLQIDEEILSADLSDVEIIAYPNPVSTQLTLNVPVSVYDHLVMYNLDGRVVYRDQIPSDAKTLNVNFDSRRSGMYVVILSGKGAYKQVKVIKK</sequence>
<evidence type="ECO:0000313" key="10">
    <source>
        <dbReference type="Proteomes" id="UP001065174"/>
    </source>
</evidence>